<dbReference type="Proteomes" id="UP000711995">
    <property type="component" value="Unassembled WGS sequence"/>
</dbReference>
<protein>
    <submittedName>
        <fullName evidence="2">Uncharacterized protein</fullName>
    </submittedName>
</protein>
<proteinExistence type="predicted"/>
<gene>
    <name evidence="2" type="ORF">HCT14_07640</name>
</gene>
<dbReference type="EMBL" id="JAATLJ010000002">
    <property type="protein sequence ID" value="NIZ41376.1"/>
    <property type="molecule type" value="Genomic_DNA"/>
</dbReference>
<evidence type="ECO:0000313" key="2">
    <source>
        <dbReference type="EMBL" id="NIZ41376.1"/>
    </source>
</evidence>
<keyword evidence="3" id="KW-1185">Reference proteome</keyword>
<keyword evidence="1" id="KW-0175">Coiled coil</keyword>
<comment type="caution">
    <text evidence="2">The sequence shown here is derived from an EMBL/GenBank/DDBJ whole genome shotgun (WGS) entry which is preliminary data.</text>
</comment>
<reference evidence="2 3" key="1">
    <citation type="submission" date="2020-03" db="EMBL/GenBank/DDBJ databases">
        <title>Spirochaetal bacteria isolated from arthropods constitute a novel genus Entomospira genus novum within the order Spirochaetales.</title>
        <authorList>
            <person name="Grana-Miraglia L."/>
            <person name="Sikutova S."/>
            <person name="Fingerle V."/>
            <person name="Sing A."/>
            <person name="Castillo-Ramirez S."/>
            <person name="Margos G."/>
            <person name="Rudolf I."/>
        </authorList>
    </citation>
    <scope>NUCLEOTIDE SEQUENCE [LARGE SCALE GENOMIC DNA]</scope>
    <source>
        <strain evidence="2 3">BR193</strain>
    </source>
</reference>
<feature type="coiled-coil region" evidence="1">
    <location>
        <begin position="586"/>
        <end position="642"/>
    </location>
</feature>
<evidence type="ECO:0000313" key="3">
    <source>
        <dbReference type="Proteomes" id="UP000711995"/>
    </source>
</evidence>
<dbReference type="AlphaFoldDB" id="A0A968GB22"/>
<dbReference type="RefSeq" id="WP_167700993.1">
    <property type="nucleotide sequence ID" value="NZ_CP118175.1"/>
</dbReference>
<sequence length="784" mass="92279">MDAVIQRRTFGEGIVHLLDVYGINGDTIFRDKKKYAEPIMQRWQQFSKKQPELAGIIKEQLFIHRLDAKKIDAMMHNLSSKAEFEIKFLLGDIFDHIGQTMKAFFPVDERSHAIELYIYRKFQLRQTYLYSFLDMKYSLEINDISDSTYDEIQQEFVKDKDSLEYLMILLLCMDSLAIFSAHPNDDYDTIKDKFFTEMGRVLLELKSPYKFLLHPLSNHIIYSFYYRYDVKNMLEQDRLTLAKQIVSDNPPKELFYLANSDLVLKYELDRHLLSLTNWLFVSKVDDHSLYELFLCDLLQHSIFNFQRFCDKKNLNYIRQDIDQYGEDRKESFYGFLGSLWTAYRNVVVHDDPDDDDLKASLSLKIYQIMFLIDSNIHTLPTTCPDVIGYLLESLALLQVDVEDVYQNGQIISHYTTAESAYQMLCKQDKSYFRLMSTLGLNDAYEGKVFLTYLQDKNKEEYSEILYRNVLTFVGCFTFRHNDYNQFRLYGKHNRTSGEAGGVALEFEPSFFSNYIDIGQSNIDINNPDPHGAYGRALYRCVYMNKHKPSGITAIAGLGNDCTDKEKVDTYKNRLEQLFARIKATYTKDLTQKRSDLQKKRDKIEKQLVQVSEDPSQVEDADIKEQIETYEKARNEIKTQESIITVEMKLMQHLAHLIKNDDYKDEDECRAIFVTPKITPMYRVTKNEVTGQTNNNFGVDNREYHPFIQGIEGTGNLYVEDTRDMRQFVRHIILGDNFQQKELFVHKLELRVNDLKKTLALDKPNFWVIDRHGIILRRMIKRQDF</sequence>
<name>A0A968GB22_9SPIO</name>
<evidence type="ECO:0000256" key="1">
    <source>
        <dbReference type="SAM" id="Coils"/>
    </source>
</evidence>
<accession>A0A968GB22</accession>
<organism evidence="2 3">
    <name type="scientific">Entomospira entomophila</name>
    <dbReference type="NCBI Taxonomy" id="2719988"/>
    <lineage>
        <taxon>Bacteria</taxon>
        <taxon>Pseudomonadati</taxon>
        <taxon>Spirochaetota</taxon>
        <taxon>Spirochaetia</taxon>
        <taxon>Spirochaetales</taxon>
        <taxon>Spirochaetaceae</taxon>
        <taxon>Entomospira</taxon>
    </lineage>
</organism>